<comment type="caution">
    <text evidence="2">The sequence shown here is derived from an EMBL/GenBank/DDBJ whole genome shotgun (WGS) entry which is preliminary data.</text>
</comment>
<dbReference type="RefSeq" id="WP_285569732.1">
    <property type="nucleotide sequence ID" value="NZ_BSTK01000003.1"/>
</dbReference>
<evidence type="ECO:0000256" key="1">
    <source>
        <dbReference type="SAM" id="MobiDB-lite"/>
    </source>
</evidence>
<evidence type="ECO:0000313" key="2">
    <source>
        <dbReference type="EMBL" id="GLY84343.1"/>
    </source>
</evidence>
<evidence type="ECO:0000313" key="3">
    <source>
        <dbReference type="Proteomes" id="UP001165074"/>
    </source>
</evidence>
<organism evidence="2 3">
    <name type="scientific">Actinoallomurus iriomotensis</name>
    <dbReference type="NCBI Taxonomy" id="478107"/>
    <lineage>
        <taxon>Bacteria</taxon>
        <taxon>Bacillati</taxon>
        <taxon>Actinomycetota</taxon>
        <taxon>Actinomycetes</taxon>
        <taxon>Streptosporangiales</taxon>
        <taxon>Thermomonosporaceae</taxon>
        <taxon>Actinoallomurus</taxon>
    </lineage>
</organism>
<reference evidence="2" key="1">
    <citation type="submission" date="2023-03" db="EMBL/GenBank/DDBJ databases">
        <title>Actinoallomurus iriomotensis NBRC 103684.</title>
        <authorList>
            <person name="Ichikawa N."/>
            <person name="Sato H."/>
            <person name="Tonouchi N."/>
        </authorList>
    </citation>
    <scope>NUCLEOTIDE SEQUENCE</scope>
    <source>
        <strain evidence="2">NBRC 103684</strain>
    </source>
</reference>
<keyword evidence="3" id="KW-1185">Reference proteome</keyword>
<feature type="compositionally biased region" description="Basic and acidic residues" evidence="1">
    <location>
        <begin position="60"/>
        <end position="73"/>
    </location>
</feature>
<dbReference type="EMBL" id="BSTK01000003">
    <property type="protein sequence ID" value="GLY84343.1"/>
    <property type="molecule type" value="Genomic_DNA"/>
</dbReference>
<feature type="region of interest" description="Disordered" evidence="1">
    <location>
        <begin position="1"/>
        <end position="83"/>
    </location>
</feature>
<gene>
    <name evidence="2" type="ORF">Airi02_022720</name>
</gene>
<feature type="compositionally biased region" description="Basic and acidic residues" evidence="1">
    <location>
        <begin position="15"/>
        <end position="25"/>
    </location>
</feature>
<dbReference type="Proteomes" id="UP001165074">
    <property type="component" value="Unassembled WGS sequence"/>
</dbReference>
<proteinExistence type="predicted"/>
<protein>
    <submittedName>
        <fullName evidence="2">Uncharacterized protein</fullName>
    </submittedName>
</protein>
<accession>A0A9W6RZB9</accession>
<dbReference type="AlphaFoldDB" id="A0A9W6RZB9"/>
<sequence length="322" mass="34988">MGMDRIDGADTGETAEGRAGVEHPPADLPGSEGSLSRAESRKNALAANESPASAGPETAVDVHEPEPYAKRLDIPIADDQPTPREILRGFRPAEAGLPEVSEGRAAEYIAENADRRPWLAQAKDCDPAAIRVLVAMDMGQGHALERHEGHADDERLQRRVTGFQDPAQLDDAKRVAGIDGLKPGNKPHRCADTATAIQDPEAFATAFARGVRHPSVREALETPFVAGKVPQGVALTVEDLLGLGGHRYCSAYALEPVDGSLDEALRRRADWVTAKRTSNQDLDVPEPMCIPVEIRDDAKIKFYFRPNRDMNGYEISTMYVEP</sequence>
<name>A0A9W6RZB9_9ACTN</name>